<comment type="caution">
    <text evidence="1">The sequence shown here is derived from an EMBL/GenBank/DDBJ whole genome shotgun (WGS) entry which is preliminary data.</text>
</comment>
<dbReference type="EMBL" id="VSSQ01107899">
    <property type="protein sequence ID" value="MPN46874.1"/>
    <property type="molecule type" value="Genomic_DNA"/>
</dbReference>
<name>A0A645IEY5_9ZZZZ</name>
<evidence type="ECO:0000313" key="1">
    <source>
        <dbReference type="EMBL" id="MPN46874.1"/>
    </source>
</evidence>
<reference evidence="1" key="1">
    <citation type="submission" date="2019-08" db="EMBL/GenBank/DDBJ databases">
        <authorList>
            <person name="Kucharzyk K."/>
            <person name="Murdoch R.W."/>
            <person name="Higgins S."/>
            <person name="Loffler F."/>
        </authorList>
    </citation>
    <scope>NUCLEOTIDE SEQUENCE</scope>
</reference>
<sequence>MIKWVEPVDGAQFRSYRVGHLVSVRAFLTHAVLPHADVAMRVDEPGKDAESFEVDDGCVFAGKRGANREDFSVFNQ</sequence>
<proteinExistence type="predicted"/>
<gene>
    <name evidence="1" type="ORF">SDC9_194473</name>
</gene>
<accession>A0A645IEY5</accession>
<protein>
    <submittedName>
        <fullName evidence="1">Uncharacterized protein</fullName>
    </submittedName>
</protein>
<dbReference type="AlphaFoldDB" id="A0A645IEY5"/>
<organism evidence="1">
    <name type="scientific">bioreactor metagenome</name>
    <dbReference type="NCBI Taxonomy" id="1076179"/>
    <lineage>
        <taxon>unclassified sequences</taxon>
        <taxon>metagenomes</taxon>
        <taxon>ecological metagenomes</taxon>
    </lineage>
</organism>